<dbReference type="EMBL" id="LXQA010030934">
    <property type="protein sequence ID" value="MCH95873.1"/>
    <property type="molecule type" value="Genomic_DNA"/>
</dbReference>
<sequence length="64" mass="7315">MIVDDAIIEEEYSQESYFDSNTQVMMQGSIEGNSPNKSDTVSAIDNFEPWIINILYEILLLLVQ</sequence>
<evidence type="ECO:0000313" key="2">
    <source>
        <dbReference type="Proteomes" id="UP000265520"/>
    </source>
</evidence>
<reference evidence="1 2" key="1">
    <citation type="journal article" date="2018" name="Front. Plant Sci.">
        <title>Red Clover (Trifolium pratense) and Zigzag Clover (T. medium) - A Picture of Genomic Similarities and Differences.</title>
        <authorList>
            <person name="Dluhosova J."/>
            <person name="Istvanek J."/>
            <person name="Nedelnik J."/>
            <person name="Repkova J."/>
        </authorList>
    </citation>
    <scope>NUCLEOTIDE SEQUENCE [LARGE SCALE GENOMIC DNA]</scope>
    <source>
        <strain evidence="2">cv. 10/8</strain>
        <tissue evidence="1">Leaf</tissue>
    </source>
</reference>
<protein>
    <submittedName>
        <fullName evidence="1">Uncharacterized protein</fullName>
    </submittedName>
</protein>
<name>A0A392N8H1_9FABA</name>
<gene>
    <name evidence="1" type="ORF">A2U01_0016855</name>
</gene>
<comment type="caution">
    <text evidence="1">The sequence shown here is derived from an EMBL/GenBank/DDBJ whole genome shotgun (WGS) entry which is preliminary data.</text>
</comment>
<accession>A0A392N8H1</accession>
<evidence type="ECO:0000313" key="1">
    <source>
        <dbReference type="EMBL" id="MCH95873.1"/>
    </source>
</evidence>
<proteinExistence type="predicted"/>
<dbReference type="Proteomes" id="UP000265520">
    <property type="component" value="Unassembled WGS sequence"/>
</dbReference>
<keyword evidence="2" id="KW-1185">Reference proteome</keyword>
<feature type="non-terminal residue" evidence="1">
    <location>
        <position position="64"/>
    </location>
</feature>
<dbReference type="PANTHER" id="PTHR34958">
    <property type="entry name" value="CONDITIONAL LOSS-OF-GROWTH 1"/>
    <property type="match status" value="1"/>
</dbReference>
<organism evidence="1 2">
    <name type="scientific">Trifolium medium</name>
    <dbReference type="NCBI Taxonomy" id="97028"/>
    <lineage>
        <taxon>Eukaryota</taxon>
        <taxon>Viridiplantae</taxon>
        <taxon>Streptophyta</taxon>
        <taxon>Embryophyta</taxon>
        <taxon>Tracheophyta</taxon>
        <taxon>Spermatophyta</taxon>
        <taxon>Magnoliopsida</taxon>
        <taxon>eudicotyledons</taxon>
        <taxon>Gunneridae</taxon>
        <taxon>Pentapetalae</taxon>
        <taxon>rosids</taxon>
        <taxon>fabids</taxon>
        <taxon>Fabales</taxon>
        <taxon>Fabaceae</taxon>
        <taxon>Papilionoideae</taxon>
        <taxon>50 kb inversion clade</taxon>
        <taxon>NPAAA clade</taxon>
        <taxon>Hologalegina</taxon>
        <taxon>IRL clade</taxon>
        <taxon>Trifolieae</taxon>
        <taxon>Trifolium</taxon>
    </lineage>
</organism>
<dbReference type="PANTHER" id="PTHR34958:SF1">
    <property type="entry name" value="ARMADILLO-LIKE HELICAL DOMAIN-CONTAINING PROTEIN"/>
    <property type="match status" value="1"/>
</dbReference>
<dbReference type="AlphaFoldDB" id="A0A392N8H1"/>